<sequence>MSSPRGEVFLVSGANTGLGNKSVLEYSNHGPAAISLAVRNLGRTSQADGDIKASQPDLSSLSSQLSMLSRSSLQVRIACNILKRNAGITAAPQGLTKEAMDCSSEEIISQAQPSSPHRVTSLVPDAHRHARNSNIDTASLKTAGESLSVLGYSGKSKLARILSKRHLAGNRPVLMAVAIQPDVAGTNLTEGSARWFAG</sequence>
<dbReference type="STRING" id="100787.A0A0G4KP22"/>
<reference evidence="2" key="1">
    <citation type="submission" date="2015-05" db="EMBL/GenBank/DDBJ databases">
        <authorList>
            <person name="Fogelqvist Johan"/>
        </authorList>
    </citation>
    <scope>NUCLEOTIDE SEQUENCE [LARGE SCALE GENOMIC DNA]</scope>
</reference>
<dbReference type="InterPro" id="IPR036291">
    <property type="entry name" value="NAD(P)-bd_dom_sf"/>
</dbReference>
<evidence type="ECO:0000313" key="2">
    <source>
        <dbReference type="Proteomes" id="UP000044602"/>
    </source>
</evidence>
<dbReference type="Gene3D" id="3.40.50.720">
    <property type="entry name" value="NAD(P)-binding Rossmann-like Domain"/>
    <property type="match status" value="1"/>
</dbReference>
<proteinExistence type="predicted"/>
<evidence type="ECO:0000313" key="1">
    <source>
        <dbReference type="EMBL" id="CRK11542.1"/>
    </source>
</evidence>
<organism evidence="1 2">
    <name type="scientific">Verticillium longisporum</name>
    <name type="common">Verticillium dahliae var. longisporum</name>
    <dbReference type="NCBI Taxonomy" id="100787"/>
    <lineage>
        <taxon>Eukaryota</taxon>
        <taxon>Fungi</taxon>
        <taxon>Dikarya</taxon>
        <taxon>Ascomycota</taxon>
        <taxon>Pezizomycotina</taxon>
        <taxon>Sordariomycetes</taxon>
        <taxon>Hypocreomycetidae</taxon>
        <taxon>Glomerellales</taxon>
        <taxon>Plectosphaerellaceae</taxon>
        <taxon>Verticillium</taxon>
    </lineage>
</organism>
<dbReference type="AlphaFoldDB" id="A0A0G4KP22"/>
<evidence type="ECO:0008006" key="3">
    <source>
        <dbReference type="Google" id="ProtNLM"/>
    </source>
</evidence>
<accession>A0A0G4KP22</accession>
<name>A0A0G4KP22_VERLO</name>
<dbReference type="SUPFAM" id="SSF51735">
    <property type="entry name" value="NAD(P)-binding Rossmann-fold domains"/>
    <property type="match status" value="1"/>
</dbReference>
<keyword evidence="2" id="KW-1185">Reference proteome</keyword>
<dbReference type="Proteomes" id="UP000044602">
    <property type="component" value="Unassembled WGS sequence"/>
</dbReference>
<protein>
    <recommendedName>
        <fullName evidence="3">Ketoreductase (KR) domain-containing protein</fullName>
    </recommendedName>
</protein>
<gene>
    <name evidence="1" type="ORF">BN1708_010178</name>
</gene>
<dbReference type="EMBL" id="CVQH01003002">
    <property type="protein sequence ID" value="CRK11542.1"/>
    <property type="molecule type" value="Genomic_DNA"/>
</dbReference>